<gene>
    <name evidence="1" type="ORF">GCM10022423_31450</name>
</gene>
<protein>
    <submittedName>
        <fullName evidence="1">Uncharacterized protein</fullName>
    </submittedName>
</protein>
<dbReference type="EMBL" id="BAABDU010000005">
    <property type="protein sequence ID" value="GAA3774475.1"/>
    <property type="molecule type" value="Genomic_DNA"/>
</dbReference>
<comment type="caution">
    <text evidence="1">The sequence shown here is derived from an EMBL/GenBank/DDBJ whole genome shotgun (WGS) entry which is preliminary data.</text>
</comment>
<organism evidence="1 2">
    <name type="scientific">Flavobacterium ginsengiterrae</name>
    <dbReference type="NCBI Taxonomy" id="871695"/>
    <lineage>
        <taxon>Bacteria</taxon>
        <taxon>Pseudomonadati</taxon>
        <taxon>Bacteroidota</taxon>
        <taxon>Flavobacteriia</taxon>
        <taxon>Flavobacteriales</taxon>
        <taxon>Flavobacteriaceae</taxon>
        <taxon>Flavobacterium</taxon>
    </lineage>
</organism>
<dbReference type="Proteomes" id="UP001500748">
    <property type="component" value="Unassembled WGS sequence"/>
</dbReference>
<evidence type="ECO:0000313" key="1">
    <source>
        <dbReference type="EMBL" id="GAA3774475.1"/>
    </source>
</evidence>
<name>A0ABP7GS17_9FLAO</name>
<evidence type="ECO:0000313" key="2">
    <source>
        <dbReference type="Proteomes" id="UP001500748"/>
    </source>
</evidence>
<keyword evidence="2" id="KW-1185">Reference proteome</keyword>
<proteinExistence type="predicted"/>
<sequence length="88" mass="9883">MDCSFLLVITKCKINEKISEKTNRIQNETTENEAAIKTKNNTSPIPIVFLKSSLLNFAYNKLVPKSIPINNKLIAKLVRATDSGRTFV</sequence>
<accession>A0ABP7GS17</accession>
<reference evidence="2" key="1">
    <citation type="journal article" date="2019" name="Int. J. Syst. Evol. Microbiol.">
        <title>The Global Catalogue of Microorganisms (GCM) 10K type strain sequencing project: providing services to taxonomists for standard genome sequencing and annotation.</title>
        <authorList>
            <consortium name="The Broad Institute Genomics Platform"/>
            <consortium name="The Broad Institute Genome Sequencing Center for Infectious Disease"/>
            <person name="Wu L."/>
            <person name="Ma J."/>
        </authorList>
    </citation>
    <scope>NUCLEOTIDE SEQUENCE [LARGE SCALE GENOMIC DNA]</scope>
    <source>
        <strain evidence="2">JCM 17337</strain>
    </source>
</reference>